<evidence type="ECO:0000256" key="5">
    <source>
        <dbReference type="ARBA" id="ARBA00023079"/>
    </source>
</evidence>
<dbReference type="Gene3D" id="3.90.1150.10">
    <property type="entry name" value="Aspartate Aminotransferase, domain 1"/>
    <property type="match status" value="1"/>
</dbReference>
<dbReference type="PANTHER" id="PTHR32325">
    <property type="entry name" value="BETA-ELIMINATING LYASE-LIKE PROTEIN-RELATED"/>
    <property type="match status" value="1"/>
</dbReference>
<evidence type="ECO:0000313" key="12">
    <source>
        <dbReference type="Proteomes" id="UP000199287"/>
    </source>
</evidence>
<evidence type="ECO:0000256" key="2">
    <source>
        <dbReference type="ARBA" id="ARBA00004662"/>
    </source>
</evidence>
<dbReference type="OrthoDB" id="9764079at2"/>
<dbReference type="PIRSF" id="PIRSF001386">
    <property type="entry name" value="Trpase"/>
    <property type="match status" value="1"/>
</dbReference>
<dbReference type="GO" id="GO:0009034">
    <property type="term" value="F:tryptophanase activity"/>
    <property type="evidence" value="ECO:0007669"/>
    <property type="project" value="UniProtKB-UniRule"/>
</dbReference>
<comment type="pathway">
    <text evidence="2 8">Amino-acid degradation; L-tryptophan degradation via pyruvate pathway; indole and pyruvate from L-tryptophan: step 1/1.</text>
</comment>
<comment type="cofactor">
    <cofactor evidence="1 8 9">
        <name>pyridoxal 5'-phosphate</name>
        <dbReference type="ChEBI" id="CHEBI:597326"/>
    </cofactor>
</comment>
<reference evidence="12" key="1">
    <citation type="submission" date="2016-10" db="EMBL/GenBank/DDBJ databases">
        <authorList>
            <person name="Varghese N."/>
            <person name="Submissions S."/>
        </authorList>
    </citation>
    <scope>NUCLEOTIDE SEQUENCE [LARGE SCALE GENOMIC DNA]</scope>
    <source>
        <strain evidence="12">Z-7934</strain>
    </source>
</reference>
<dbReference type="EMBL" id="FOQA01000006">
    <property type="protein sequence ID" value="SFI09413.1"/>
    <property type="molecule type" value="Genomic_DNA"/>
</dbReference>
<feature type="domain" description="Aromatic amino acid beta-eliminating lyase/threonine aldolase" evidence="10">
    <location>
        <begin position="47"/>
        <end position="423"/>
    </location>
</feature>
<evidence type="ECO:0000256" key="9">
    <source>
        <dbReference type="PIRSR" id="PIRSR611166-50"/>
    </source>
</evidence>
<dbReference type="NCBIfam" id="NF009709">
    <property type="entry name" value="PRK13238.1"/>
    <property type="match status" value="1"/>
</dbReference>
<evidence type="ECO:0000256" key="7">
    <source>
        <dbReference type="ARBA" id="ARBA00047962"/>
    </source>
</evidence>
<dbReference type="InterPro" id="IPR015421">
    <property type="entry name" value="PyrdxlP-dep_Trfase_major"/>
</dbReference>
<dbReference type="Pfam" id="PF01212">
    <property type="entry name" value="Beta_elim_lyase"/>
    <property type="match status" value="1"/>
</dbReference>
<evidence type="ECO:0000256" key="1">
    <source>
        <dbReference type="ARBA" id="ARBA00001933"/>
    </source>
</evidence>
<proteinExistence type="inferred from homology"/>
<dbReference type="Proteomes" id="UP000199287">
    <property type="component" value="Unassembled WGS sequence"/>
</dbReference>
<comment type="subunit">
    <text evidence="8">Homotetramer.</text>
</comment>
<evidence type="ECO:0000256" key="4">
    <source>
        <dbReference type="ARBA" id="ARBA00022898"/>
    </source>
</evidence>
<keyword evidence="12" id="KW-1185">Reference proteome</keyword>
<gene>
    <name evidence="8" type="primary">tnaA</name>
    <name evidence="11" type="ORF">SAMN05192551_106119</name>
</gene>
<evidence type="ECO:0000256" key="6">
    <source>
        <dbReference type="ARBA" id="ARBA00023239"/>
    </source>
</evidence>
<dbReference type="RefSeq" id="WP_093372489.1">
    <property type="nucleotide sequence ID" value="NZ_FOQA01000006.1"/>
</dbReference>
<accession>A0A1I3FDU9</accession>
<dbReference type="InterPro" id="IPR013440">
    <property type="entry name" value="TNase"/>
</dbReference>
<dbReference type="InterPro" id="IPR001597">
    <property type="entry name" value="ArAA_b-elim_lyase/Thr_aldolase"/>
</dbReference>
<dbReference type="HAMAP" id="MF_00544">
    <property type="entry name" value="Tryptophanase"/>
    <property type="match status" value="1"/>
</dbReference>
<comment type="catalytic activity">
    <reaction evidence="7 8">
        <text>L-tryptophan + H2O = indole + pyruvate + NH4(+)</text>
        <dbReference type="Rhea" id="RHEA:19553"/>
        <dbReference type="ChEBI" id="CHEBI:15361"/>
        <dbReference type="ChEBI" id="CHEBI:15377"/>
        <dbReference type="ChEBI" id="CHEBI:16881"/>
        <dbReference type="ChEBI" id="CHEBI:28938"/>
        <dbReference type="ChEBI" id="CHEBI:57912"/>
        <dbReference type="EC" id="4.1.99.1"/>
    </reaction>
</comment>
<dbReference type="InterPro" id="IPR011166">
    <property type="entry name" value="Beta-eliminating_lyase"/>
</dbReference>
<evidence type="ECO:0000259" key="10">
    <source>
        <dbReference type="Pfam" id="PF01212"/>
    </source>
</evidence>
<keyword evidence="6 8" id="KW-0456">Lyase</keyword>
<dbReference type="PANTHER" id="PTHR32325:SF4">
    <property type="entry name" value="TRYPTOPHANASE"/>
    <property type="match status" value="1"/>
</dbReference>
<comment type="similarity">
    <text evidence="3 8">Belongs to the beta-eliminating lyase family.</text>
</comment>
<name>A0A1I3FDU9_9FIRM</name>
<dbReference type="InterPro" id="IPR015422">
    <property type="entry name" value="PyrdxlP-dep_Trfase_small"/>
</dbReference>
<evidence type="ECO:0000313" key="11">
    <source>
        <dbReference type="EMBL" id="SFI09413.1"/>
    </source>
</evidence>
<dbReference type="UniPathway" id="UPA00332">
    <property type="reaction ID" value="UER00452"/>
</dbReference>
<evidence type="ECO:0000256" key="3">
    <source>
        <dbReference type="ARBA" id="ARBA00009721"/>
    </source>
</evidence>
<organism evidence="11 12">
    <name type="scientific">Tindallia magadiensis</name>
    <dbReference type="NCBI Taxonomy" id="69895"/>
    <lineage>
        <taxon>Bacteria</taxon>
        <taxon>Bacillati</taxon>
        <taxon>Bacillota</taxon>
        <taxon>Clostridia</taxon>
        <taxon>Peptostreptococcales</taxon>
        <taxon>Tindalliaceae</taxon>
        <taxon>Tindallia</taxon>
    </lineage>
</organism>
<sequence>MTKYYAEPFKIKMVEPIKVLSREEREEKIQKANYNVFALDSDDVYIDLLTDSGTGAMSDQQWGGVMMGDEAYSGSRSFKRLMESAKDIFGYEYFQPVHQGRAAEKVVMPMYLEKGKVAISNMHFDTTRAHVELAGARAIDCVIKEAQDTVNYHPFKGNMDNERLVTLIEKYGPEKVGLIIITVTNNSAGGQPVSMENIRETSKIAAKYNIPVCIDAARYAENAYFIKQREEGYADKSIKEIAREMFSYGEIFTMSAKKDAIINMGGLIGIKKDTALYETVKARTIPLEGFISYGGLAGRDLEAMAIGLQEGTNFDYLQYRIGQIEYLAAKLDKAGIAYQSPAGGHALFIDAKKMLPHIPYYQFPAQTLALELYKEAGIRSCDIGSYMMGNNPDTGQQIESEFEFTRLAVPRRVYTQSHLDVIVEALIAIKERADQLNGYEITWEPPILRHFTAKLKPL</sequence>
<keyword evidence="5 8" id="KW-0823">Tryptophan catabolism</keyword>
<evidence type="ECO:0000256" key="8">
    <source>
        <dbReference type="HAMAP-Rule" id="MF_00544"/>
    </source>
</evidence>
<dbReference type="STRING" id="69895.SAMN05192551_106119"/>
<dbReference type="EC" id="4.1.99.1" evidence="8"/>
<dbReference type="Gene3D" id="3.40.640.10">
    <property type="entry name" value="Type I PLP-dependent aspartate aminotransferase-like (Major domain)"/>
    <property type="match status" value="1"/>
</dbReference>
<dbReference type="SUPFAM" id="SSF53383">
    <property type="entry name" value="PLP-dependent transferases"/>
    <property type="match status" value="1"/>
</dbReference>
<protein>
    <recommendedName>
        <fullName evidence="8">Tryptophanase</fullName>
        <ecNumber evidence="8">4.1.99.1</ecNumber>
    </recommendedName>
    <alternativeName>
        <fullName evidence="8">L-tryptophan indole-lyase</fullName>
        <shortName evidence="8">TNase</shortName>
    </alternativeName>
</protein>
<dbReference type="AlphaFoldDB" id="A0A1I3FDU9"/>
<keyword evidence="4 8" id="KW-0663">Pyridoxal phosphate</keyword>
<dbReference type="InterPro" id="IPR015424">
    <property type="entry name" value="PyrdxlP-dep_Trfase"/>
</dbReference>
<feature type="modified residue" description="N6-(pyridoxal phosphate)lysine" evidence="8 9">
    <location>
        <position position="258"/>
    </location>
</feature>